<dbReference type="Gene3D" id="1.20.1440.230">
    <property type="entry name" value="NADH-ubiquinone oxidoreductase 51kDa subunit, iron-sulphur binding domain"/>
    <property type="match status" value="1"/>
</dbReference>
<feature type="domain" description="4Fe-4S ferredoxin-type" evidence="6">
    <location>
        <begin position="589"/>
        <end position="620"/>
    </location>
</feature>
<keyword evidence="4" id="KW-0408">Iron</keyword>
<dbReference type="Proteomes" id="UP000811545">
    <property type="component" value="Unassembled WGS sequence"/>
</dbReference>
<dbReference type="SUPFAM" id="SSF142019">
    <property type="entry name" value="Nqo1 FMN-binding domain-like"/>
    <property type="match status" value="1"/>
</dbReference>
<accession>A0A9E2F0Z4</accession>
<reference evidence="7 8" key="1">
    <citation type="journal article" date="2021" name="bioRxiv">
        <title>Unique metabolic strategies in Hadean analogues reveal hints for primordial physiology.</title>
        <authorList>
            <person name="Nobu M.K."/>
            <person name="Nakai R."/>
            <person name="Tamazawa S."/>
            <person name="Mori H."/>
            <person name="Toyoda A."/>
            <person name="Ijiri A."/>
            <person name="Suzuki S."/>
            <person name="Kurokawa K."/>
            <person name="Kamagata Y."/>
            <person name="Tamaki H."/>
        </authorList>
    </citation>
    <scope>NUCLEOTIDE SEQUENCE [LARGE SCALE GENOMIC DNA]</scope>
    <source>
        <strain evidence="7">BS525</strain>
    </source>
</reference>
<dbReference type="CDD" id="cd02980">
    <property type="entry name" value="TRX_Fd_family"/>
    <property type="match status" value="1"/>
</dbReference>
<dbReference type="SUPFAM" id="SSF142984">
    <property type="entry name" value="Nqo1 middle domain-like"/>
    <property type="match status" value="1"/>
</dbReference>
<evidence type="ECO:0000256" key="2">
    <source>
        <dbReference type="ARBA" id="ARBA00022485"/>
    </source>
</evidence>
<dbReference type="InterPro" id="IPR036249">
    <property type="entry name" value="Thioredoxin-like_sf"/>
</dbReference>
<evidence type="ECO:0000313" key="7">
    <source>
        <dbReference type="EMBL" id="MBT9144914.1"/>
    </source>
</evidence>
<sequence>MSYQKIREEALSEWNELINSRKPRIVVGTATCGVAVGAEEVIASMEREIQEKNLQVDIIRVGCLGVCYTEPLVIIFKEGNPPIAYGKITPENAGKLISTYFIEDDPCFDLALGTLELREDGRAYIPEIERMDKEERVVLKLSGLIDPENINHYIAFNGYQALNMALLMRRDFLIKEIKDSRLRGLGGAGFPTAIKMEATYKAQDKERFIICNADEGDPGAFMDRVVLESCPHQVIEGMVISAYIVGSKKGYVYTRMEYPLAIARLKKALAQAREKGFLGKNILGSGFDFDLEVIPGAGAFVCGESSALTASIEGRRPMPRVRPPRSTEVGLFGKPTLINNVKTFACIPAIVNNGAKWFASLGTEKSKGTAVFSLAGKVEKPGLVEVVMGTTLREVIYTFGGGVKGGKNLKGVQIGGPSGGCIPAKFIDTPIDFDSLKSLGSMMGSGGLIVLDDDTCMVDIAKYFLFFLKDESCGKCSFCRVGLSQMFYILENISRGEAKPEDIESLYSLAEDVKEGSLCSLGKTAANPILTTIKYFKEEYQAHVIEKICPALVCRDLMYYYIIPEKCYRGCEHCVLKCPVKAISTNEKGWKVVDQEKCTKCGNCLEVCPIEYGAAVKKPGKNPIN</sequence>
<feature type="domain" description="4Fe-4S ferredoxin-type" evidence="6">
    <location>
        <begin position="558"/>
        <end position="588"/>
    </location>
</feature>
<comment type="caution">
    <text evidence="7">The sequence shown here is derived from an EMBL/GenBank/DDBJ whole genome shotgun (WGS) entry which is preliminary data.</text>
</comment>
<dbReference type="Pfam" id="PF13237">
    <property type="entry name" value="Fer4_10"/>
    <property type="match status" value="1"/>
</dbReference>
<keyword evidence="5" id="KW-0411">Iron-sulfur</keyword>
<dbReference type="InterPro" id="IPR017900">
    <property type="entry name" value="4Fe4S_Fe_S_CS"/>
</dbReference>
<dbReference type="InterPro" id="IPR019575">
    <property type="entry name" value="Nuop51_4Fe4S-bd"/>
</dbReference>
<evidence type="ECO:0000256" key="1">
    <source>
        <dbReference type="ARBA" id="ARBA00007523"/>
    </source>
</evidence>
<dbReference type="Gene3D" id="3.40.30.10">
    <property type="entry name" value="Glutaredoxin"/>
    <property type="match status" value="1"/>
</dbReference>
<gene>
    <name evidence="7" type="primary">hndC_4</name>
    <name evidence="7" type="ORF">DDT42_00770</name>
</gene>
<dbReference type="InterPro" id="IPR054765">
    <property type="entry name" value="SLBB_dom"/>
</dbReference>
<proteinExistence type="inferred from homology"/>
<dbReference type="Pfam" id="PF22461">
    <property type="entry name" value="SLBB_2"/>
    <property type="match status" value="1"/>
</dbReference>
<keyword evidence="7" id="KW-0560">Oxidoreductase</keyword>
<dbReference type="FunFam" id="3.40.50.11540:FF:000001">
    <property type="entry name" value="NADH dehydrogenase [ubiquinone] flavoprotein 1, mitochondrial"/>
    <property type="match status" value="1"/>
</dbReference>
<dbReference type="GO" id="GO:0046872">
    <property type="term" value="F:metal ion binding"/>
    <property type="evidence" value="ECO:0007669"/>
    <property type="project" value="UniProtKB-KW"/>
</dbReference>
<keyword evidence="2" id="KW-0004">4Fe-4S</keyword>
<dbReference type="GO" id="GO:0050583">
    <property type="term" value="F:hydrogen dehydrogenase (NADP+) activity"/>
    <property type="evidence" value="ECO:0007669"/>
    <property type="project" value="UniProtKB-EC"/>
</dbReference>
<dbReference type="PANTHER" id="PTHR43578">
    <property type="entry name" value="NADH-QUINONE OXIDOREDUCTASE SUBUNIT F"/>
    <property type="match status" value="1"/>
</dbReference>
<keyword evidence="3" id="KW-0479">Metal-binding</keyword>
<evidence type="ECO:0000313" key="8">
    <source>
        <dbReference type="Proteomes" id="UP000811545"/>
    </source>
</evidence>
<dbReference type="SUPFAM" id="SSF54862">
    <property type="entry name" value="4Fe-4S ferredoxins"/>
    <property type="match status" value="1"/>
</dbReference>
<dbReference type="InterPro" id="IPR017896">
    <property type="entry name" value="4Fe4S_Fe-S-bd"/>
</dbReference>
<dbReference type="FunFam" id="1.20.1440.230:FF:000001">
    <property type="entry name" value="Mitochondrial NADH dehydrogenase flavoprotein 1"/>
    <property type="match status" value="1"/>
</dbReference>
<protein>
    <submittedName>
        <fullName evidence="7">NADP-reducing hydrogenase subunit HndC</fullName>
        <ecNumber evidence="7">1.12.1.3</ecNumber>
    </submittedName>
</protein>
<evidence type="ECO:0000259" key="6">
    <source>
        <dbReference type="PROSITE" id="PS51379"/>
    </source>
</evidence>
<dbReference type="InterPro" id="IPR011538">
    <property type="entry name" value="Nuo51_FMN-bd"/>
</dbReference>
<dbReference type="EMBL" id="QLTW01000031">
    <property type="protein sequence ID" value="MBT9144914.1"/>
    <property type="molecule type" value="Genomic_DNA"/>
</dbReference>
<comment type="similarity">
    <text evidence="1">Belongs to the complex I 51 kDa subunit family.</text>
</comment>
<evidence type="ECO:0000256" key="4">
    <source>
        <dbReference type="ARBA" id="ARBA00023004"/>
    </source>
</evidence>
<dbReference type="SUPFAM" id="SSF140490">
    <property type="entry name" value="Nqo1C-terminal domain-like"/>
    <property type="match status" value="1"/>
</dbReference>
<dbReference type="AlphaFoldDB" id="A0A9E2F0Z4"/>
<dbReference type="Gene3D" id="3.10.20.600">
    <property type="match status" value="1"/>
</dbReference>
<dbReference type="PROSITE" id="PS00198">
    <property type="entry name" value="4FE4S_FER_1"/>
    <property type="match status" value="1"/>
</dbReference>
<dbReference type="Pfam" id="PF01512">
    <property type="entry name" value="Complex1_51K"/>
    <property type="match status" value="1"/>
</dbReference>
<organism evidence="7 8">
    <name type="scientific">Psychracetigena formicireducens</name>
    <dbReference type="NCBI Taxonomy" id="2986056"/>
    <lineage>
        <taxon>Bacteria</taxon>
        <taxon>Bacillati</taxon>
        <taxon>Candidatus Lithacetigenota</taxon>
        <taxon>Candidatus Psychracetigena</taxon>
    </lineage>
</organism>
<dbReference type="SMART" id="SM00928">
    <property type="entry name" value="NADH_4Fe-4S"/>
    <property type="match status" value="1"/>
</dbReference>
<dbReference type="Gene3D" id="3.30.70.20">
    <property type="match status" value="1"/>
</dbReference>
<dbReference type="InterPro" id="IPR037207">
    <property type="entry name" value="Nuop51_4Fe4S-bd_sf"/>
</dbReference>
<dbReference type="Pfam" id="PF10589">
    <property type="entry name" value="NADH_4Fe-4S"/>
    <property type="match status" value="1"/>
</dbReference>
<dbReference type="EC" id="1.12.1.3" evidence="7"/>
<evidence type="ECO:0000256" key="5">
    <source>
        <dbReference type="ARBA" id="ARBA00023014"/>
    </source>
</evidence>
<evidence type="ECO:0000256" key="3">
    <source>
        <dbReference type="ARBA" id="ARBA00022723"/>
    </source>
</evidence>
<dbReference type="SUPFAM" id="SSF52833">
    <property type="entry name" value="Thioredoxin-like"/>
    <property type="match status" value="1"/>
</dbReference>
<dbReference type="Gene3D" id="6.10.250.1450">
    <property type="match status" value="1"/>
</dbReference>
<dbReference type="GO" id="GO:0051539">
    <property type="term" value="F:4 iron, 4 sulfur cluster binding"/>
    <property type="evidence" value="ECO:0007669"/>
    <property type="project" value="UniProtKB-KW"/>
</dbReference>
<dbReference type="Gene3D" id="3.40.50.11540">
    <property type="entry name" value="NADH-ubiquinone oxidoreductase 51kDa subunit"/>
    <property type="match status" value="1"/>
</dbReference>
<name>A0A9E2F0Z4_PSYF1</name>
<dbReference type="PANTHER" id="PTHR43578:SF3">
    <property type="entry name" value="NADH-QUINONE OXIDOREDUCTASE SUBUNIT F"/>
    <property type="match status" value="1"/>
</dbReference>
<dbReference type="PROSITE" id="PS51379">
    <property type="entry name" value="4FE4S_FER_2"/>
    <property type="match status" value="2"/>
</dbReference>
<dbReference type="InterPro" id="IPR037225">
    <property type="entry name" value="Nuo51_FMN-bd_sf"/>
</dbReference>